<evidence type="ECO:0000256" key="17">
    <source>
        <dbReference type="SAM" id="MobiDB-lite"/>
    </source>
</evidence>
<dbReference type="GO" id="GO:0005829">
    <property type="term" value="C:cytosol"/>
    <property type="evidence" value="ECO:0007669"/>
    <property type="project" value="UniProtKB-SubCell"/>
</dbReference>
<dbReference type="UniPathway" id="UPA00143"/>
<evidence type="ECO:0000256" key="7">
    <source>
        <dbReference type="ARBA" id="ARBA00022490"/>
    </source>
</evidence>
<comment type="subcellular location">
    <subcellularLocation>
        <location evidence="2">Cytoplasm</location>
        <location evidence="2">Cytosol</location>
    </subcellularLocation>
</comment>
<dbReference type="PANTHER" id="PTHR12389">
    <property type="entry name" value="ZINC FINGER PROTEIN 294"/>
    <property type="match status" value="1"/>
</dbReference>
<dbReference type="GO" id="GO:1990112">
    <property type="term" value="C:RQC complex"/>
    <property type="evidence" value="ECO:0007669"/>
    <property type="project" value="UniProtKB-UniRule"/>
</dbReference>
<evidence type="ECO:0000256" key="16">
    <source>
        <dbReference type="RuleBase" id="RU367090"/>
    </source>
</evidence>
<dbReference type="PROSITE" id="PS51292">
    <property type="entry name" value="ZF_RING_CH"/>
    <property type="match status" value="1"/>
</dbReference>
<comment type="catalytic activity">
    <reaction evidence="1 16">
        <text>S-ubiquitinyl-[E2 ubiquitin-conjugating enzyme]-L-cysteine + [acceptor protein]-L-lysine = [E2 ubiquitin-conjugating enzyme]-L-cysteine + N(6)-ubiquitinyl-[acceptor protein]-L-lysine.</text>
        <dbReference type="EC" id="2.3.2.27"/>
    </reaction>
</comment>
<feature type="region of interest" description="Disordered" evidence="17">
    <location>
        <begin position="1"/>
        <end position="25"/>
    </location>
</feature>
<dbReference type="PANTHER" id="PTHR12389:SF0">
    <property type="entry name" value="E3 UBIQUITIN-PROTEIN LIGASE LISTERIN"/>
    <property type="match status" value="1"/>
</dbReference>
<evidence type="ECO:0000256" key="3">
    <source>
        <dbReference type="ARBA" id="ARBA00004906"/>
    </source>
</evidence>
<dbReference type="Proteomes" id="UP000650833">
    <property type="component" value="Unassembled WGS sequence"/>
</dbReference>
<dbReference type="Pfam" id="PF22958">
    <property type="entry name" value="Ltn1_1st"/>
    <property type="match status" value="1"/>
</dbReference>
<dbReference type="InterPro" id="IPR039804">
    <property type="entry name" value="RING-CH-C4HC3_LTN1"/>
</dbReference>
<comment type="function">
    <text evidence="14">E3 ubiquitin-protein ligase component of the ribosome quality control complex (RQC), a ribosome-associated complex that mediates ubiquitination and extraction of incompletely synthesized nascent chains for proteasomal degradation. Mediates ubiquitination of proteins derived from mRNAs lacking stop codons (non-stop proteins) and other translation arrest products induced by poly-lysine sequences and tandem rare codons. Ubiquitination leads to CDC48 recruitment for extraction and degradation of the incomplete translation product. May indirectly play a role in chromatin function and transcription.</text>
</comment>
<evidence type="ECO:0000259" key="19">
    <source>
        <dbReference type="PROSITE" id="PS51292"/>
    </source>
</evidence>
<evidence type="ECO:0000256" key="5">
    <source>
        <dbReference type="ARBA" id="ARBA00012483"/>
    </source>
</evidence>
<evidence type="ECO:0000256" key="13">
    <source>
        <dbReference type="ARBA" id="ARBA00022833"/>
    </source>
</evidence>
<dbReference type="InterPro" id="IPR001841">
    <property type="entry name" value="Znf_RING"/>
</dbReference>
<dbReference type="GO" id="GO:1990116">
    <property type="term" value="P:ribosome-associated ubiquitin-dependent protein catabolic process"/>
    <property type="evidence" value="ECO:0007669"/>
    <property type="project" value="UniProtKB-UniRule"/>
</dbReference>
<gene>
    <name evidence="20" type="ORF">INT46_010993</name>
</gene>
<evidence type="ECO:0000256" key="10">
    <source>
        <dbReference type="ARBA" id="ARBA00022737"/>
    </source>
</evidence>
<comment type="caution">
    <text evidence="20">The sequence shown here is derived from an EMBL/GenBank/DDBJ whole genome shotgun (WGS) entry which is preliminary data.</text>
</comment>
<evidence type="ECO:0000256" key="15">
    <source>
        <dbReference type="PROSITE-ProRule" id="PRU00175"/>
    </source>
</evidence>
<evidence type="ECO:0000259" key="18">
    <source>
        <dbReference type="PROSITE" id="PS50089"/>
    </source>
</evidence>
<dbReference type="InterPro" id="IPR054477">
    <property type="entry name" value="LTN1_E3_ligase_6th"/>
</dbReference>
<dbReference type="Pfam" id="PF23009">
    <property type="entry name" value="UBC_like"/>
    <property type="match status" value="1"/>
</dbReference>
<protein>
    <recommendedName>
        <fullName evidence="6 16">E3 ubiquitin-protein ligase listerin</fullName>
        <ecNumber evidence="5 16">2.3.2.27</ecNumber>
    </recommendedName>
    <alternativeName>
        <fullName evidence="16">RING-type E3 ubiquitin transferase listerin</fullName>
    </alternativeName>
</protein>
<evidence type="ECO:0000313" key="21">
    <source>
        <dbReference type="Proteomes" id="UP000650833"/>
    </source>
</evidence>
<comment type="function">
    <text evidence="16">E3 ubiquitin-protein ligase. Component of the ribosome quality control complex (RQC), a ribosome-associated complex that mediates ubiquitination and extraction of incompletely synthesized nascent chains for proteasomal degradation.</text>
</comment>
<dbReference type="SMART" id="SM00744">
    <property type="entry name" value="RINGv"/>
    <property type="match status" value="1"/>
</dbReference>
<dbReference type="InterPro" id="IPR054478">
    <property type="entry name" value="LTN1_UBC"/>
</dbReference>
<dbReference type="InterPro" id="IPR016024">
    <property type="entry name" value="ARM-type_fold"/>
</dbReference>
<dbReference type="SUPFAM" id="SSF48371">
    <property type="entry name" value="ARM repeat"/>
    <property type="match status" value="2"/>
</dbReference>
<dbReference type="InterPro" id="IPR011016">
    <property type="entry name" value="Znf_RING-CH"/>
</dbReference>
<proteinExistence type="inferred from homology"/>
<dbReference type="Gene3D" id="3.30.40.10">
    <property type="entry name" value="Zinc/RING finger domain, C3HC4 (zinc finger)"/>
    <property type="match status" value="1"/>
</dbReference>
<evidence type="ECO:0000313" key="20">
    <source>
        <dbReference type="EMBL" id="KAG2193168.1"/>
    </source>
</evidence>
<keyword evidence="10" id="KW-0677">Repeat</keyword>
<evidence type="ECO:0000256" key="4">
    <source>
        <dbReference type="ARBA" id="ARBA00007997"/>
    </source>
</evidence>
<evidence type="ECO:0000256" key="12">
    <source>
        <dbReference type="ARBA" id="ARBA00022786"/>
    </source>
</evidence>
<dbReference type="GO" id="GO:0016567">
    <property type="term" value="P:protein ubiquitination"/>
    <property type="evidence" value="ECO:0007669"/>
    <property type="project" value="UniProtKB-UniPathway"/>
</dbReference>
<dbReference type="InterPro" id="IPR054476">
    <property type="entry name" value="Ltn1_N"/>
</dbReference>
<dbReference type="FunFam" id="3.30.40.10:FF:000038">
    <property type="entry name" value="E3 ubiquitin-protein ligase listerin"/>
    <property type="match status" value="1"/>
</dbReference>
<comment type="similarity">
    <text evidence="4 16">Belongs to the LTN1 family.</text>
</comment>
<dbReference type="GO" id="GO:0043023">
    <property type="term" value="F:ribosomal large subunit binding"/>
    <property type="evidence" value="ECO:0007669"/>
    <property type="project" value="TreeGrafter"/>
</dbReference>
<dbReference type="CDD" id="cd16491">
    <property type="entry name" value="RING-CH-C4HC3_LTN1"/>
    <property type="match status" value="1"/>
</dbReference>
<keyword evidence="9 16" id="KW-0479">Metal-binding</keyword>
<evidence type="ECO:0000256" key="14">
    <source>
        <dbReference type="ARBA" id="ARBA00055150"/>
    </source>
</evidence>
<dbReference type="GO" id="GO:0072344">
    <property type="term" value="P:rescue of stalled ribosome"/>
    <property type="evidence" value="ECO:0007669"/>
    <property type="project" value="UniProtKB-UniRule"/>
</dbReference>
<dbReference type="Pfam" id="PF22999">
    <property type="entry name" value="LTN1_E3_ligase_6th"/>
    <property type="match status" value="1"/>
</dbReference>
<accession>A0A8H7QKC0</accession>
<dbReference type="OrthoDB" id="6108at2759"/>
<evidence type="ECO:0000256" key="2">
    <source>
        <dbReference type="ARBA" id="ARBA00004514"/>
    </source>
</evidence>
<dbReference type="SUPFAM" id="SSF57850">
    <property type="entry name" value="RING/U-box"/>
    <property type="match status" value="1"/>
</dbReference>
<feature type="domain" description="RING-type" evidence="18">
    <location>
        <begin position="1690"/>
        <end position="1737"/>
    </location>
</feature>
<keyword evidence="8 16" id="KW-0808">Transferase</keyword>
<evidence type="ECO:0000256" key="6">
    <source>
        <dbReference type="ARBA" id="ARBA00017157"/>
    </source>
</evidence>
<evidence type="ECO:0000256" key="8">
    <source>
        <dbReference type="ARBA" id="ARBA00022679"/>
    </source>
</evidence>
<dbReference type="InterPro" id="IPR013083">
    <property type="entry name" value="Znf_RING/FYVE/PHD"/>
</dbReference>
<feature type="domain" description="RING-CH-type" evidence="19">
    <location>
        <begin position="1682"/>
        <end position="1740"/>
    </location>
</feature>
<comment type="subunit">
    <text evidence="16">Component of the ribosome quality control complex (RQC).</text>
</comment>
<dbReference type="InterPro" id="IPR039795">
    <property type="entry name" value="LTN1/Rkr1"/>
</dbReference>
<evidence type="ECO:0000256" key="1">
    <source>
        <dbReference type="ARBA" id="ARBA00000900"/>
    </source>
</evidence>
<sequence>MGRPTKPRVKGNMQPASSSRAAELAGSGHSLSFENLGGFAQFVGTPATSGINNSRPSTPSSLDGFESSALPDLDPELVVILKKVSKRDAITKLKALEELEGYLQLNKNVVGQILHNWVTMYSKLVLEVDRRVRFVANQVHALITANAKKKLAPLLKEFIGPWLLSMNDQSKDIIKVAQTAFESVFAAEKRLGVISFCQKEILDYVIDMLLFKTAETLSDARYISNEDMLAKYARVVASCFQIVSYLIKELSIEERSKCQTEYDTILDDTTMWKKFATHSNPVIRKALYTFLKTLLLSWIDVVESRLDLICPQFYASVFVEKDTATHSDMWDALLLMTKKLPISWVIIGKKKPALPKLYNFLRNGLNGSVNIAYPSMLALLANLPDELKESPNFYTDVFDNFWKGLSAEYIDKTNSHIFLNAYAECIVYFAITLSKSNDEESIKSATTLIENTFWDMIKVYFLNSRDNKISDKLDVNGYAIIAKHLVVLASVDSVKNCMNAFWANLDELLVQTVVDCGSVITRAPLDMDVFCQKTGSLLTAISREIGAAKNSKHANLQTYTNDLAKRLLLASVESSIVHKDKAFGLLILANQLVNTYSVMDTKGLVYATEQSLNLLVDGPENASAYASYYITVVANLQDKSESVKLWNALLNKLNDMFHQQGLELRSAMTLVLVLEQIYAEKITLNASYQCDALDSIVETSALIKLNEAAIVVPRLVLESIVSLSLKHHLSFGILSDSCANTIFKTLSSNLSEFNRYQYIEKSTLALPEPAIQVLKTTLSTLIMLQKIADDKEHAHKLTQITENIVCEVFDAMFVTAKTPHEEEEQAKAEDNEELSLQISQRASAVWDLLASSVLLDESPLQPALLERVKYSITDIQYSASPSDSVRRIKKMLTILPSNAISFILGTEQDWNALSSVPLGQNTTEYLSLGLVDVYASLTVEPLVDDLGELRPVTYDIYGLSSFSRFALFLGELLSDTQIRREFFAHSNRDWVIRQLMIVCIACEQGFLVPDVCRLWENKAIEGIRVFVQSANQVLNEWLAEVLLEVDNVSSWNSTLIQCIQTNNFSSQGRLVSFVAQLMLTQDSNTSALSAQLLQRVLQRLVILLDWQSTDAEKWLPLIKAESDTLNLLSKVAILMSFKGILDSADSFKHYQSDLSSKLSGVSSQEQFDYDLEDPDLKKKKNWSLLALLNASSLKLGSFDIPRQRLMYLIQGIRPLLSDEDSDFSSDQQKARIQAQLAQLLKHLAESVQDVSGSHWEFFLQCCFNWITLADTTQPEELLVVYHALDLFNTLCLLSGEANNDELHDAVQDIMPALSKSLLQLMANEEKYLQQQKRDEHNQARLVYQTLLSNLLEHIPKKALIDNDYFINLNALIRTPNEVLQKRAYLLLTKYIANRVQDLSVKLEFTETIVEEEAHADIDRAIFDVILNPPDLSGWQSVGIEEHTIHEVLGYLLTWMLMFDHFTDITFKLKQEYTAQLKDQEAVSYLMPVLCKILGVGQQQGSKSFDLAPWSIVEYDTDGFDSTSEMSFLVLASHLYYRALTHIPSLVRLWWIDCKHRQLTIAVETYTEKYFSQQLINNEMDLVNRPDIKTQLEENDDNEFTVKTLKAAGEVSATYRVDEQNMQIAIKIPSNFPLRQIDVEGVQKVGVNDKQWRGWMFAVAAVIGFQNGNIVDALTVFKRNVNLHFNGVEDCTICYSIISIQDRSIPTKQCRTCKNKFHSSCLYKWFRSSNSASCPLCRTVF</sequence>
<dbReference type="Pfam" id="PF13639">
    <property type="entry name" value="zf-RING_2"/>
    <property type="match status" value="1"/>
</dbReference>
<evidence type="ECO:0000256" key="9">
    <source>
        <dbReference type="ARBA" id="ARBA00022723"/>
    </source>
</evidence>
<dbReference type="EMBL" id="JAEPRC010000670">
    <property type="protein sequence ID" value="KAG2193168.1"/>
    <property type="molecule type" value="Genomic_DNA"/>
</dbReference>
<evidence type="ECO:0000256" key="11">
    <source>
        <dbReference type="ARBA" id="ARBA00022771"/>
    </source>
</evidence>
<dbReference type="GO" id="GO:0008270">
    <property type="term" value="F:zinc ion binding"/>
    <property type="evidence" value="ECO:0007669"/>
    <property type="project" value="UniProtKB-KW"/>
</dbReference>
<keyword evidence="11 15" id="KW-0863">Zinc-finger</keyword>
<keyword evidence="12 16" id="KW-0833">Ubl conjugation pathway</keyword>
<dbReference type="GO" id="GO:0061630">
    <property type="term" value="F:ubiquitin protein ligase activity"/>
    <property type="evidence" value="ECO:0007669"/>
    <property type="project" value="UniProtKB-UniRule"/>
</dbReference>
<keyword evidence="13 16" id="KW-0862">Zinc</keyword>
<keyword evidence="21" id="KW-1185">Reference proteome</keyword>
<name>A0A8H7QKC0_9FUNG</name>
<dbReference type="PROSITE" id="PS50089">
    <property type="entry name" value="ZF_RING_2"/>
    <property type="match status" value="1"/>
</dbReference>
<reference evidence="20" key="1">
    <citation type="submission" date="2020-12" db="EMBL/GenBank/DDBJ databases">
        <title>Metabolic potential, ecology and presence of endohyphal bacteria is reflected in genomic diversity of Mucoromycotina.</title>
        <authorList>
            <person name="Muszewska A."/>
            <person name="Okrasinska A."/>
            <person name="Steczkiewicz K."/>
            <person name="Drgas O."/>
            <person name="Orlowska M."/>
            <person name="Perlinska-Lenart U."/>
            <person name="Aleksandrzak-Piekarczyk T."/>
            <person name="Szatraj K."/>
            <person name="Zielenkiewicz U."/>
            <person name="Pilsyk S."/>
            <person name="Malc E."/>
            <person name="Mieczkowski P."/>
            <person name="Kruszewska J.S."/>
            <person name="Biernat P."/>
            <person name="Pawlowska J."/>
        </authorList>
    </citation>
    <scope>NUCLEOTIDE SEQUENCE</scope>
    <source>
        <strain evidence="20">CBS 226.32</strain>
    </source>
</reference>
<dbReference type="EC" id="2.3.2.27" evidence="5 16"/>
<comment type="pathway">
    <text evidence="3 16">Protein modification; protein ubiquitination.</text>
</comment>
<keyword evidence="7" id="KW-0963">Cytoplasm</keyword>
<organism evidence="20 21">
    <name type="scientific">Mucor plumbeus</name>
    <dbReference type="NCBI Taxonomy" id="97098"/>
    <lineage>
        <taxon>Eukaryota</taxon>
        <taxon>Fungi</taxon>
        <taxon>Fungi incertae sedis</taxon>
        <taxon>Mucoromycota</taxon>
        <taxon>Mucoromycotina</taxon>
        <taxon>Mucoromycetes</taxon>
        <taxon>Mucorales</taxon>
        <taxon>Mucorineae</taxon>
        <taxon>Mucoraceae</taxon>
        <taxon>Mucor</taxon>
    </lineage>
</organism>